<evidence type="ECO:0000313" key="2">
    <source>
        <dbReference type="EMBL" id="PCH43647.1"/>
    </source>
</evidence>
<proteinExistence type="predicted"/>
<organism evidence="2 3">
    <name type="scientific">Wolfiporia cocos (strain MD-104)</name>
    <name type="common">Brown rot fungus</name>
    <dbReference type="NCBI Taxonomy" id="742152"/>
    <lineage>
        <taxon>Eukaryota</taxon>
        <taxon>Fungi</taxon>
        <taxon>Dikarya</taxon>
        <taxon>Basidiomycota</taxon>
        <taxon>Agaricomycotina</taxon>
        <taxon>Agaricomycetes</taxon>
        <taxon>Polyporales</taxon>
        <taxon>Phaeolaceae</taxon>
        <taxon>Wolfiporia</taxon>
    </lineage>
</organism>
<feature type="domain" description="Hemerythrin-like" evidence="1">
    <location>
        <begin position="6"/>
        <end position="97"/>
    </location>
</feature>
<dbReference type="Gene3D" id="1.20.120.520">
    <property type="entry name" value="nmb1532 protein domain like"/>
    <property type="match status" value="1"/>
</dbReference>
<name>A0A2H3K5E9_WOLCO</name>
<dbReference type="AlphaFoldDB" id="A0A2H3K5E9"/>
<accession>A0A2H3K5E9</accession>
<dbReference type="STRING" id="742152.A0A2H3K5E9"/>
<gene>
    <name evidence="2" type="ORF">WOLCODRAFT_132876</name>
</gene>
<dbReference type="Pfam" id="PF01814">
    <property type="entry name" value="Hemerythrin"/>
    <property type="match status" value="1"/>
</dbReference>
<sequence length="115" mass="13510">MYLRSASQLVKHLTMHHTIEEQYIFPVLATRMPAFRQGEAHISAHEQIHHGLDKLSALLAKWTVSPSTYNPSEMRACLDDWREVLFMHLDQEVDDLLGENMKKYWKLEEMDSMPL</sequence>
<dbReference type="PANTHER" id="PTHR38048">
    <property type="entry name" value="EXPRESSED PROTEIN"/>
    <property type="match status" value="1"/>
</dbReference>
<dbReference type="Proteomes" id="UP000218811">
    <property type="component" value="Unassembled WGS sequence"/>
</dbReference>
<dbReference type="CDD" id="cd12108">
    <property type="entry name" value="Hr-like"/>
    <property type="match status" value="1"/>
</dbReference>
<dbReference type="InterPro" id="IPR012312">
    <property type="entry name" value="Hemerythrin-like"/>
</dbReference>
<keyword evidence="3" id="KW-1185">Reference proteome</keyword>
<evidence type="ECO:0000259" key="1">
    <source>
        <dbReference type="Pfam" id="PF01814"/>
    </source>
</evidence>
<dbReference type="InterPro" id="IPR053206">
    <property type="entry name" value="Dimeric_xanthone_biosynth"/>
</dbReference>
<dbReference type="EMBL" id="KB468146">
    <property type="protein sequence ID" value="PCH43647.1"/>
    <property type="molecule type" value="Genomic_DNA"/>
</dbReference>
<reference evidence="2 3" key="1">
    <citation type="journal article" date="2012" name="Science">
        <title>The Paleozoic origin of enzymatic lignin decomposition reconstructed from 31 fungal genomes.</title>
        <authorList>
            <person name="Floudas D."/>
            <person name="Binder M."/>
            <person name="Riley R."/>
            <person name="Barry K."/>
            <person name="Blanchette R.A."/>
            <person name="Henrissat B."/>
            <person name="Martinez A.T."/>
            <person name="Otillar R."/>
            <person name="Spatafora J.W."/>
            <person name="Yadav J.S."/>
            <person name="Aerts A."/>
            <person name="Benoit I."/>
            <person name="Boyd A."/>
            <person name="Carlson A."/>
            <person name="Copeland A."/>
            <person name="Coutinho P.M."/>
            <person name="de Vries R.P."/>
            <person name="Ferreira P."/>
            <person name="Findley K."/>
            <person name="Foster B."/>
            <person name="Gaskell J."/>
            <person name="Glotzer D."/>
            <person name="Gorecki P."/>
            <person name="Heitman J."/>
            <person name="Hesse C."/>
            <person name="Hori C."/>
            <person name="Igarashi K."/>
            <person name="Jurgens J.A."/>
            <person name="Kallen N."/>
            <person name="Kersten P."/>
            <person name="Kohler A."/>
            <person name="Kuees U."/>
            <person name="Kumar T.K.A."/>
            <person name="Kuo A."/>
            <person name="LaButti K."/>
            <person name="Larrondo L.F."/>
            <person name="Lindquist E."/>
            <person name="Ling A."/>
            <person name="Lombard V."/>
            <person name="Lucas S."/>
            <person name="Lundell T."/>
            <person name="Martin R."/>
            <person name="McLaughlin D.J."/>
            <person name="Morgenstern I."/>
            <person name="Morin E."/>
            <person name="Murat C."/>
            <person name="Nagy L.G."/>
            <person name="Nolan M."/>
            <person name="Ohm R.A."/>
            <person name="Patyshakuliyeva A."/>
            <person name="Rokas A."/>
            <person name="Ruiz-Duenas F.J."/>
            <person name="Sabat G."/>
            <person name="Salamov A."/>
            <person name="Samejima M."/>
            <person name="Schmutz J."/>
            <person name="Slot J.C."/>
            <person name="St John F."/>
            <person name="Stenlid J."/>
            <person name="Sun H."/>
            <person name="Sun S."/>
            <person name="Syed K."/>
            <person name="Tsang A."/>
            <person name="Wiebenga A."/>
            <person name="Young D."/>
            <person name="Pisabarro A."/>
            <person name="Eastwood D.C."/>
            <person name="Martin F."/>
            <person name="Cullen D."/>
            <person name="Grigoriev I.V."/>
            <person name="Hibbett D.S."/>
        </authorList>
    </citation>
    <scope>NUCLEOTIDE SEQUENCE [LARGE SCALE GENOMIC DNA]</scope>
    <source>
        <strain evidence="2 3">MD-104</strain>
    </source>
</reference>
<protein>
    <recommendedName>
        <fullName evidence="1">Hemerythrin-like domain-containing protein</fullName>
    </recommendedName>
</protein>
<dbReference type="OrthoDB" id="10044044at2759"/>
<dbReference type="OMA" id="AEHMDYF"/>
<dbReference type="PANTHER" id="PTHR38048:SF1">
    <property type="entry name" value="HEMERYTHRIN-LIKE DOMAIN-CONTAINING PROTEIN"/>
    <property type="match status" value="1"/>
</dbReference>
<evidence type="ECO:0000313" key="3">
    <source>
        <dbReference type="Proteomes" id="UP000218811"/>
    </source>
</evidence>